<comment type="caution">
    <text evidence="1">The sequence shown here is derived from an EMBL/GenBank/DDBJ whole genome shotgun (WGS) entry which is preliminary data.</text>
</comment>
<protein>
    <submittedName>
        <fullName evidence="1">Unnamed protein product</fullName>
    </submittedName>
</protein>
<sequence>MIALSKYANIPLCNLKVDNIAYLIDIEYARKLIESNIVLWWSPSTNPDYGGAEKDKMTLSTEESFEFPVVNRPEIYESVCIELEVKNLTINTILTSTLINEAEGVFDDLNEGGDSELKGGTFAENSFSGPALSALRNMVKSWWDDAIKDDANADSMIHGFISWYRNPSSYLYDSSLHYHVHNLTKKSLAQVLGEFKGLGSAIVFADRNKIIIRTSKTQVENSYAYGQYAISSIRAKPLFNFLELGVVRYWDLLVWMDHYNYAGSYCSEIEEKGNEQQELEFVSKWQIKNFLPPALQDEFEDWVLFILDAFIKHRQADAKSSQSPQATPRRTQITQILKNNRFALNKKNADVEEDFSKGVSEYFRSPLLKRVKALISKQNETILDPVMAEDFKFPLLAGSHLNLTNPTLELVKCICHILSLSKRRYLEIRMLRKELLNLFDVKEFSDEGQFKNPSTSLILPQWVCDYCNYTRDIDICRDDEAQIWNCEACDKPFNKLIIEEKLIFQFTKLMAKFLTQDFKCSKCSRIRESELSAHCNCSGSWVSTISKKDIFKRLRVYINVSDAYQFRLLKDVTDELIDS</sequence>
<accession>A0ACB5TCA0</accession>
<keyword evidence="2" id="KW-1185">Reference proteome</keyword>
<proteinExistence type="predicted"/>
<gene>
    <name evidence="1" type="ORF">Amon02_000761000</name>
</gene>
<evidence type="ECO:0000313" key="1">
    <source>
        <dbReference type="EMBL" id="GME85437.1"/>
    </source>
</evidence>
<dbReference type="EMBL" id="BSXS01006384">
    <property type="protein sequence ID" value="GME85437.1"/>
    <property type="molecule type" value="Genomic_DNA"/>
</dbReference>
<dbReference type="Proteomes" id="UP001165064">
    <property type="component" value="Unassembled WGS sequence"/>
</dbReference>
<name>A0ACB5TCA0_AMBMO</name>
<reference evidence="1" key="1">
    <citation type="submission" date="2023-04" db="EMBL/GenBank/DDBJ databases">
        <title>Ambrosiozyma monospora NBRC 10751.</title>
        <authorList>
            <person name="Ichikawa N."/>
            <person name="Sato H."/>
            <person name="Tonouchi N."/>
        </authorList>
    </citation>
    <scope>NUCLEOTIDE SEQUENCE</scope>
    <source>
        <strain evidence="1">NBRC 10751</strain>
    </source>
</reference>
<organism evidence="1 2">
    <name type="scientific">Ambrosiozyma monospora</name>
    <name type="common">Yeast</name>
    <name type="synonym">Endomycopsis monosporus</name>
    <dbReference type="NCBI Taxonomy" id="43982"/>
    <lineage>
        <taxon>Eukaryota</taxon>
        <taxon>Fungi</taxon>
        <taxon>Dikarya</taxon>
        <taxon>Ascomycota</taxon>
        <taxon>Saccharomycotina</taxon>
        <taxon>Pichiomycetes</taxon>
        <taxon>Pichiales</taxon>
        <taxon>Pichiaceae</taxon>
        <taxon>Ambrosiozyma</taxon>
    </lineage>
</organism>
<evidence type="ECO:0000313" key="2">
    <source>
        <dbReference type="Proteomes" id="UP001165064"/>
    </source>
</evidence>